<dbReference type="SUPFAM" id="SSF54862">
    <property type="entry name" value="4Fe-4S ferredoxins"/>
    <property type="match status" value="1"/>
</dbReference>
<dbReference type="Proteomes" id="UP000030856">
    <property type="component" value="Unassembled WGS sequence"/>
</dbReference>
<organism evidence="9 10">
    <name type="scientific">Solemya velum gill symbiont</name>
    <dbReference type="NCBI Taxonomy" id="2340"/>
    <lineage>
        <taxon>Bacteria</taxon>
        <taxon>Pseudomonadati</taxon>
        <taxon>Pseudomonadota</taxon>
        <taxon>Gammaproteobacteria</taxon>
        <taxon>sulfur-oxidizing symbionts</taxon>
    </lineage>
</organism>
<dbReference type="InterPro" id="IPR013783">
    <property type="entry name" value="Ig-like_fold"/>
</dbReference>
<dbReference type="Gene3D" id="1.10.1060.10">
    <property type="entry name" value="Alpha-helical ferredoxin"/>
    <property type="match status" value="1"/>
</dbReference>
<dbReference type="PANTHER" id="PTHR30176:SF3">
    <property type="entry name" value="FERREDOXIN-TYPE PROTEIN NAPH"/>
    <property type="match status" value="1"/>
</dbReference>
<evidence type="ECO:0000256" key="7">
    <source>
        <dbReference type="SAM" id="Phobius"/>
    </source>
</evidence>
<feature type="transmembrane region" description="Helical" evidence="7">
    <location>
        <begin position="31"/>
        <end position="49"/>
    </location>
</feature>
<feature type="transmembrane region" description="Helical" evidence="7">
    <location>
        <begin position="186"/>
        <end position="207"/>
    </location>
</feature>
<dbReference type="STRING" id="2340.JV46_28090"/>
<reference evidence="9 10" key="1">
    <citation type="journal article" date="2014" name="BMC Genomics">
        <title>The genome of the intracellular bacterium of the coastal bivalve, Solemya velum: a blueprint for thriving in and out of symbiosis.</title>
        <authorList>
            <person name="Dmytrenko O."/>
            <person name="Russell S.L."/>
            <person name="Loo W.T."/>
            <person name="Fontanez K.M."/>
            <person name="Liao L."/>
            <person name="Roeselers G."/>
            <person name="Sharma R."/>
            <person name="Stewart F.J."/>
            <person name="Newton I.L."/>
            <person name="Woyke T."/>
            <person name="Wu D."/>
            <person name="Lang J.M."/>
            <person name="Eisen J.A."/>
            <person name="Cavanaugh C.M."/>
        </authorList>
    </citation>
    <scope>NUCLEOTIDE SEQUENCE [LARGE SCALE GENOMIC DNA]</scope>
    <source>
        <strain evidence="9 10">WH</strain>
    </source>
</reference>
<dbReference type="PROSITE" id="PS51379">
    <property type="entry name" value="4FE4S_FER_2"/>
    <property type="match status" value="1"/>
</dbReference>
<accession>A0A0B0H4L7</accession>
<keyword evidence="5" id="KW-0408">Iron</keyword>
<evidence type="ECO:0000256" key="2">
    <source>
        <dbReference type="ARBA" id="ARBA00022485"/>
    </source>
</evidence>
<dbReference type="OrthoDB" id="9811700at2"/>
<keyword evidence="7" id="KW-1133">Transmembrane helix</keyword>
<dbReference type="InterPro" id="IPR017900">
    <property type="entry name" value="4Fe4S_Fe_S_CS"/>
</dbReference>
<keyword evidence="3" id="KW-0479">Metal-binding</keyword>
<evidence type="ECO:0000313" key="10">
    <source>
        <dbReference type="Proteomes" id="UP000030856"/>
    </source>
</evidence>
<dbReference type="RefSeq" id="WP_078452801.1">
    <property type="nucleotide sequence ID" value="NZ_JRAA01000003.1"/>
</dbReference>
<dbReference type="Pfam" id="PF13746">
    <property type="entry name" value="Fer4_18"/>
    <property type="match status" value="1"/>
</dbReference>
<dbReference type="PATRIC" id="fig|2340.3.peg.2152"/>
<comment type="caution">
    <text evidence="9">The sequence shown here is derived from an EMBL/GenBank/DDBJ whole genome shotgun (WGS) entry which is preliminary data.</text>
</comment>
<feature type="transmembrane region" description="Helical" evidence="7">
    <location>
        <begin position="156"/>
        <end position="174"/>
    </location>
</feature>
<evidence type="ECO:0000256" key="1">
    <source>
        <dbReference type="ARBA" id="ARBA00022448"/>
    </source>
</evidence>
<keyword evidence="2" id="KW-0004">4Fe-4S</keyword>
<keyword evidence="7" id="KW-0472">Membrane</keyword>
<dbReference type="PROSITE" id="PS00198">
    <property type="entry name" value="4FE4S_FER_1"/>
    <property type="match status" value="1"/>
</dbReference>
<evidence type="ECO:0000259" key="8">
    <source>
        <dbReference type="PROSITE" id="PS51379"/>
    </source>
</evidence>
<name>A0A0B0H4L7_SOVGS</name>
<dbReference type="Pfam" id="PF11614">
    <property type="entry name" value="FixG_C"/>
    <property type="match status" value="1"/>
</dbReference>
<evidence type="ECO:0000256" key="4">
    <source>
        <dbReference type="ARBA" id="ARBA00022982"/>
    </source>
</evidence>
<dbReference type="GO" id="GO:0051539">
    <property type="term" value="F:4 iron, 4 sulfur cluster binding"/>
    <property type="evidence" value="ECO:0007669"/>
    <property type="project" value="UniProtKB-KW"/>
</dbReference>
<dbReference type="NCBIfam" id="TIGR02745">
    <property type="entry name" value="ccoG_rdxA_fixG"/>
    <property type="match status" value="1"/>
</dbReference>
<dbReference type="InterPro" id="IPR017896">
    <property type="entry name" value="4Fe4S_Fe-S-bd"/>
</dbReference>
<dbReference type="InterPro" id="IPR032879">
    <property type="entry name" value="FixG_C"/>
</dbReference>
<keyword evidence="4" id="KW-0249">Electron transport</keyword>
<dbReference type="InterPro" id="IPR014116">
    <property type="entry name" value="Cyt_c_oxidase_cbb3_FixG"/>
</dbReference>
<sequence length="473" mass="53852">MENEQVQPVEHLYEARKSIFPRSVKGRFRDLKWGILALAYGVYFLLPWLRWERDTGRDQAVLFDLVGRKFYLFDLTVYPQDIFWLAGFLMLAAYLLFFVTGIAGRVFCGYFCFQTLWTDVFVLVERLVQGERPARIRLSKQKWNAEKILKISTTHLLWLLFSFITGLSFVLYWGNAPELFGDFFSLQAPFAAYATALFLTATTYVMAGHAREQVCTYMCPYSRFQSAMFDSDSLIVSYDAKRGEGDKGRARAGRNLKTREVRAEAGVGDCIDCGYCVQVCPTGIDIRNGLQIQCISCALCIDACDTIMDSLEWPRGLVAYTSERQVSEGKRARLLRPKVLGYFAVLMIIVTALVWSVSHQQKFDMTISQVRQPLFVTLSDGRIQNSYEIKMNNKTGANLMLAFSLDGLPGAELDMGKFQAIILAPEQRLRLTARVRSHPDLLGEGSHSFVFRATPFKRDDLQEFMQNAVFTTP</sequence>
<dbReference type="GeneID" id="86990608"/>
<evidence type="ECO:0000313" key="9">
    <source>
        <dbReference type="EMBL" id="KHF24075.1"/>
    </source>
</evidence>
<keyword evidence="7" id="KW-0812">Transmembrane</keyword>
<keyword evidence="1" id="KW-0813">Transport</keyword>
<dbReference type="eggNOG" id="COG0348">
    <property type="taxonomic scope" value="Bacteria"/>
</dbReference>
<evidence type="ECO:0000256" key="5">
    <source>
        <dbReference type="ARBA" id="ARBA00023004"/>
    </source>
</evidence>
<dbReference type="InterPro" id="IPR009051">
    <property type="entry name" value="Helical_ferredxn"/>
</dbReference>
<feature type="domain" description="4Fe-4S ferredoxin-type" evidence="8">
    <location>
        <begin position="261"/>
        <end position="289"/>
    </location>
</feature>
<keyword evidence="6" id="KW-0411">Iron-sulfur</keyword>
<feature type="transmembrane region" description="Helical" evidence="7">
    <location>
        <begin position="339"/>
        <end position="358"/>
    </location>
</feature>
<protein>
    <submittedName>
        <fullName evidence="9">Cytochrome c oxidase accessory protein FixG</fullName>
    </submittedName>
</protein>
<dbReference type="Gene3D" id="2.60.40.10">
    <property type="entry name" value="Immunoglobulins"/>
    <property type="match status" value="1"/>
</dbReference>
<dbReference type="AlphaFoldDB" id="A0A0B0H4L7"/>
<dbReference type="InterPro" id="IPR051684">
    <property type="entry name" value="Electron_Trans/Redox"/>
</dbReference>
<proteinExistence type="predicted"/>
<keyword evidence="10" id="KW-1185">Reference proteome</keyword>
<evidence type="ECO:0000256" key="3">
    <source>
        <dbReference type="ARBA" id="ARBA00022723"/>
    </source>
</evidence>
<dbReference type="GO" id="GO:0005886">
    <property type="term" value="C:plasma membrane"/>
    <property type="evidence" value="ECO:0007669"/>
    <property type="project" value="TreeGrafter"/>
</dbReference>
<gene>
    <name evidence="9" type="ORF">JV46_28090</name>
</gene>
<evidence type="ECO:0000256" key="6">
    <source>
        <dbReference type="ARBA" id="ARBA00023014"/>
    </source>
</evidence>
<dbReference type="GO" id="GO:0046872">
    <property type="term" value="F:metal ion binding"/>
    <property type="evidence" value="ECO:0007669"/>
    <property type="project" value="UniProtKB-KW"/>
</dbReference>
<dbReference type="PANTHER" id="PTHR30176">
    <property type="entry name" value="FERREDOXIN-TYPE PROTEIN NAPH"/>
    <property type="match status" value="1"/>
</dbReference>
<feature type="transmembrane region" description="Helical" evidence="7">
    <location>
        <begin position="82"/>
        <end position="103"/>
    </location>
</feature>
<dbReference type="EMBL" id="JRAA01000003">
    <property type="protein sequence ID" value="KHF24075.1"/>
    <property type="molecule type" value="Genomic_DNA"/>
</dbReference>